<dbReference type="SMART" id="SM00257">
    <property type="entry name" value="LysM"/>
    <property type="match status" value="2"/>
</dbReference>
<dbReference type="InterPro" id="IPR018392">
    <property type="entry name" value="LysM"/>
</dbReference>
<name>S6A472_9SPIR</name>
<accession>S6A472</accession>
<dbReference type="KEGG" id="tped:TPE_1669"/>
<dbReference type="InterPro" id="IPR016047">
    <property type="entry name" value="M23ase_b-sheet_dom"/>
</dbReference>
<dbReference type="AlphaFoldDB" id="S6A472"/>
<organism evidence="2 3">
    <name type="scientific">Treponema pedis str. T A4</name>
    <dbReference type="NCBI Taxonomy" id="1291379"/>
    <lineage>
        <taxon>Bacteria</taxon>
        <taxon>Pseudomonadati</taxon>
        <taxon>Spirochaetota</taxon>
        <taxon>Spirochaetia</taxon>
        <taxon>Spirochaetales</taxon>
        <taxon>Treponemataceae</taxon>
        <taxon>Treponema</taxon>
    </lineage>
</organism>
<dbReference type="PANTHER" id="PTHR21666:SF270">
    <property type="entry name" value="MUREIN HYDROLASE ACTIVATOR ENVC"/>
    <property type="match status" value="1"/>
</dbReference>
<dbReference type="Gene3D" id="2.70.70.10">
    <property type="entry name" value="Glucose Permease (Domain IIA)"/>
    <property type="match status" value="1"/>
</dbReference>
<feature type="domain" description="LysM" evidence="1">
    <location>
        <begin position="76"/>
        <end position="120"/>
    </location>
</feature>
<gene>
    <name evidence="2" type="ORF">TPE_1669</name>
</gene>
<dbReference type="InterPro" id="IPR036779">
    <property type="entry name" value="LysM_dom_sf"/>
</dbReference>
<dbReference type="InterPro" id="IPR050570">
    <property type="entry name" value="Cell_wall_metabolism_enzyme"/>
</dbReference>
<dbReference type="PROSITE" id="PS51782">
    <property type="entry name" value="LYSM"/>
    <property type="match status" value="2"/>
</dbReference>
<protein>
    <submittedName>
        <fullName evidence="2">LysM/M23/M37 peptidase</fullName>
    </submittedName>
</protein>
<dbReference type="SUPFAM" id="SSF51261">
    <property type="entry name" value="Duplicated hybrid motif"/>
    <property type="match status" value="1"/>
</dbReference>
<dbReference type="STRING" id="1291379.TPE_1669"/>
<dbReference type="PANTHER" id="PTHR21666">
    <property type="entry name" value="PEPTIDASE-RELATED"/>
    <property type="match status" value="1"/>
</dbReference>
<dbReference type="Gene3D" id="3.10.350.10">
    <property type="entry name" value="LysM domain"/>
    <property type="match status" value="2"/>
</dbReference>
<dbReference type="Proteomes" id="UP000015620">
    <property type="component" value="Chromosome"/>
</dbReference>
<sequence length="314" mass="34630">MLASFYKMKKSYCLITAVFGVLFLAVVAFTVFNGLQLKAPVVYHSETGMGGGDSRLPTFRPDEEISEITVSPLDYRVYSVKRGDMVGEIAAKYGVSQDSIISVNKLKNTRSLQIGQLLKIPSMDGIVYTVKKGDTPEKLADSYKISLEKLALVNNISDNNMLKAGAVVFLPDAKLDWVTLQEINGDLFKIPIHGRYRISSRYGWRRDPFTGLRSFHNGIDLATYKGAPIYAALAGTVVATGYSNIYGNYVIVRHHSGYQTLYGHLNTILTKRGQYVTNQTRIGSVGTTGRSTGPHLHFTVYKNGATINPAAVWN</sequence>
<evidence type="ECO:0000313" key="3">
    <source>
        <dbReference type="Proteomes" id="UP000015620"/>
    </source>
</evidence>
<dbReference type="CDD" id="cd00118">
    <property type="entry name" value="LysM"/>
    <property type="match status" value="2"/>
</dbReference>
<evidence type="ECO:0000313" key="2">
    <source>
        <dbReference type="EMBL" id="AGT44151.1"/>
    </source>
</evidence>
<dbReference type="EMBL" id="CP004120">
    <property type="protein sequence ID" value="AGT44151.1"/>
    <property type="molecule type" value="Genomic_DNA"/>
</dbReference>
<dbReference type="Pfam" id="PF01476">
    <property type="entry name" value="LysM"/>
    <property type="match status" value="2"/>
</dbReference>
<dbReference type="HOGENOM" id="CLU_029425_7_0_12"/>
<evidence type="ECO:0000259" key="1">
    <source>
        <dbReference type="PROSITE" id="PS51782"/>
    </source>
</evidence>
<keyword evidence="3" id="KW-1185">Reference proteome</keyword>
<feature type="domain" description="LysM" evidence="1">
    <location>
        <begin position="126"/>
        <end position="170"/>
    </location>
</feature>
<dbReference type="InterPro" id="IPR011055">
    <property type="entry name" value="Dup_hybrid_motif"/>
</dbReference>
<proteinExistence type="predicted"/>
<dbReference type="GO" id="GO:0004222">
    <property type="term" value="F:metalloendopeptidase activity"/>
    <property type="evidence" value="ECO:0007669"/>
    <property type="project" value="TreeGrafter"/>
</dbReference>
<dbReference type="CDD" id="cd12797">
    <property type="entry name" value="M23_peptidase"/>
    <property type="match status" value="1"/>
</dbReference>
<reference evidence="2 3" key="1">
    <citation type="journal article" date="2013" name="PLoS ONE">
        <title>Genome-Wide Relatedness of Treponema pedis, from Gingiva and Necrotic Skin Lesions of Pigs, with the Human Oral Pathogen Treponema denticola.</title>
        <authorList>
            <person name="Svartstrom O."/>
            <person name="Mushtaq M."/>
            <person name="Pringle M."/>
            <person name="Segerman B."/>
        </authorList>
    </citation>
    <scope>NUCLEOTIDE SEQUENCE [LARGE SCALE GENOMIC DNA]</scope>
    <source>
        <strain evidence="2">T A4</strain>
    </source>
</reference>
<dbReference type="PATRIC" id="fig|1291379.3.peg.1648"/>
<dbReference type="Pfam" id="PF01551">
    <property type="entry name" value="Peptidase_M23"/>
    <property type="match status" value="1"/>
</dbReference>